<accession>A0A2G9HW55</accession>
<evidence type="ECO:0000313" key="1">
    <source>
        <dbReference type="EMBL" id="PIN21746.1"/>
    </source>
</evidence>
<sequence>MNIMSHCMSFVFQKIPIRSCRASLFHQPVCTHDSLGSWNHFKSEHIKEDLKVFEMGFPISALKSS</sequence>
<reference evidence="2" key="1">
    <citation type="journal article" date="2018" name="Gigascience">
        <title>Genome assembly of the Pink Ipe (Handroanthus impetiginosus, Bignoniaceae), a highly valued, ecologically keystone Neotropical timber forest tree.</title>
        <authorList>
            <person name="Silva-Junior O.B."/>
            <person name="Grattapaglia D."/>
            <person name="Novaes E."/>
            <person name="Collevatti R.G."/>
        </authorList>
    </citation>
    <scope>NUCLEOTIDE SEQUENCE [LARGE SCALE GENOMIC DNA]</scope>
    <source>
        <strain evidence="2">cv. UFG-1</strain>
    </source>
</reference>
<dbReference type="EMBL" id="NKXS01000892">
    <property type="protein sequence ID" value="PIN21746.1"/>
    <property type="molecule type" value="Genomic_DNA"/>
</dbReference>
<dbReference type="Proteomes" id="UP000231279">
    <property type="component" value="Unassembled WGS sequence"/>
</dbReference>
<gene>
    <name evidence="1" type="ORF">CDL12_05556</name>
</gene>
<dbReference type="AlphaFoldDB" id="A0A2G9HW55"/>
<evidence type="ECO:0000313" key="2">
    <source>
        <dbReference type="Proteomes" id="UP000231279"/>
    </source>
</evidence>
<organism evidence="1 2">
    <name type="scientific">Handroanthus impetiginosus</name>
    <dbReference type="NCBI Taxonomy" id="429701"/>
    <lineage>
        <taxon>Eukaryota</taxon>
        <taxon>Viridiplantae</taxon>
        <taxon>Streptophyta</taxon>
        <taxon>Embryophyta</taxon>
        <taxon>Tracheophyta</taxon>
        <taxon>Spermatophyta</taxon>
        <taxon>Magnoliopsida</taxon>
        <taxon>eudicotyledons</taxon>
        <taxon>Gunneridae</taxon>
        <taxon>Pentapetalae</taxon>
        <taxon>asterids</taxon>
        <taxon>lamiids</taxon>
        <taxon>Lamiales</taxon>
        <taxon>Bignoniaceae</taxon>
        <taxon>Crescentiina</taxon>
        <taxon>Tabebuia alliance</taxon>
        <taxon>Handroanthus</taxon>
    </lineage>
</organism>
<comment type="caution">
    <text evidence="1">The sequence shown here is derived from an EMBL/GenBank/DDBJ whole genome shotgun (WGS) entry which is preliminary data.</text>
</comment>
<protein>
    <submittedName>
        <fullName evidence="1">Uncharacterized protein</fullName>
    </submittedName>
</protein>
<keyword evidence="2" id="KW-1185">Reference proteome</keyword>
<name>A0A2G9HW55_9LAMI</name>
<proteinExistence type="predicted"/>